<feature type="compositionally biased region" description="Polar residues" evidence="11">
    <location>
        <begin position="1175"/>
        <end position="1190"/>
    </location>
</feature>
<feature type="region of interest" description="Disordered" evidence="11">
    <location>
        <begin position="715"/>
        <end position="778"/>
    </location>
</feature>
<dbReference type="GO" id="GO:0005874">
    <property type="term" value="C:microtubule"/>
    <property type="evidence" value="ECO:0007669"/>
    <property type="project" value="UniProtKB-KW"/>
</dbReference>
<dbReference type="SMART" id="SM00382">
    <property type="entry name" value="AAA"/>
    <property type="match status" value="1"/>
</dbReference>
<evidence type="ECO:0000256" key="3">
    <source>
        <dbReference type="ARBA" id="ARBA00022490"/>
    </source>
</evidence>
<dbReference type="GO" id="GO:0019894">
    <property type="term" value="F:kinesin binding"/>
    <property type="evidence" value="ECO:0007669"/>
    <property type="project" value="TreeGrafter"/>
</dbReference>
<dbReference type="GO" id="GO:0005871">
    <property type="term" value="C:kinesin complex"/>
    <property type="evidence" value="ECO:0007669"/>
    <property type="project" value="InterPro"/>
</dbReference>
<feature type="repeat" description="TPR" evidence="10">
    <location>
        <begin position="1654"/>
        <end position="1687"/>
    </location>
</feature>
<dbReference type="GO" id="GO:0005737">
    <property type="term" value="C:cytoplasm"/>
    <property type="evidence" value="ECO:0007669"/>
    <property type="project" value="TreeGrafter"/>
</dbReference>
<evidence type="ECO:0000256" key="10">
    <source>
        <dbReference type="PROSITE-ProRule" id="PRU00339"/>
    </source>
</evidence>
<feature type="compositionally biased region" description="Low complexity" evidence="11">
    <location>
        <begin position="672"/>
        <end position="689"/>
    </location>
</feature>
<dbReference type="InterPro" id="IPR002151">
    <property type="entry name" value="Kinesin_light"/>
</dbReference>
<feature type="domain" description="SAM" evidence="12">
    <location>
        <begin position="86"/>
        <end position="148"/>
    </location>
</feature>
<feature type="region of interest" description="Disordered" evidence="11">
    <location>
        <begin position="1781"/>
        <end position="1801"/>
    </location>
</feature>
<name>A0A8J4FCT7_9CHLO</name>
<dbReference type="PANTHER" id="PTHR45783:SF3">
    <property type="entry name" value="KINESIN LIGHT CHAIN"/>
    <property type="match status" value="1"/>
</dbReference>
<keyword evidence="14" id="KW-1185">Reference proteome</keyword>
<dbReference type="Gene3D" id="1.20.930.20">
    <property type="entry name" value="Adaptor protein Cbl, N-terminal domain"/>
    <property type="match status" value="1"/>
</dbReference>
<feature type="compositionally biased region" description="Polar residues" evidence="11">
    <location>
        <begin position="1874"/>
        <end position="1885"/>
    </location>
</feature>
<dbReference type="InterPro" id="IPR036537">
    <property type="entry name" value="Adaptor_Cbl_N_dom_sf"/>
</dbReference>
<feature type="region of interest" description="Disordered" evidence="11">
    <location>
        <begin position="1155"/>
        <end position="1193"/>
    </location>
</feature>
<dbReference type="CDD" id="cd21037">
    <property type="entry name" value="MLKL_NTD"/>
    <property type="match status" value="1"/>
</dbReference>
<evidence type="ECO:0000256" key="6">
    <source>
        <dbReference type="ARBA" id="ARBA00022803"/>
    </source>
</evidence>
<evidence type="ECO:0000259" key="12">
    <source>
        <dbReference type="PROSITE" id="PS50105"/>
    </source>
</evidence>
<keyword evidence="5" id="KW-0677">Repeat</keyword>
<feature type="region of interest" description="Disordered" evidence="11">
    <location>
        <begin position="1038"/>
        <end position="1085"/>
    </location>
</feature>
<dbReference type="InterPro" id="IPR011990">
    <property type="entry name" value="TPR-like_helical_dom_sf"/>
</dbReference>
<keyword evidence="9" id="KW-0206">Cytoskeleton</keyword>
<keyword evidence="7" id="KW-0175">Coiled coil</keyword>
<dbReference type="PANTHER" id="PTHR45783">
    <property type="entry name" value="KINESIN LIGHT CHAIN"/>
    <property type="match status" value="1"/>
</dbReference>
<sequence length="1951" mass="203785">MGCGSSALGCCEPSSGRPVPAATPLLAPTSAVEPPTAASATTGCTASGLRYGSTAAAAPTEEVASGRSQLERGYQQLPLGVPLKDWDDLHVRMWLLTLPPVLRPYTDMLCSPGGLLLEWSEELLTEAGVSNTFHRKQLLVYVRQLEADVAAHLQQQQQQKQQAGTELPEALIPGCIDSPRVGSTGISGMKLPRTALQHHHHFKHDEPVGCDSDPEIAGSRTPAKSTSLKRPHSSGNSAPGSISGGEDVSLSRRRGSIGGAGTGGPVANRGSTEDVNRLVEYEQDWIEQGVSYLKVIVRKAGAMCPWPGDAAAQLLGTLLDMGEKALINRRNWHQLNVRAVDLLQLIASNKQLQADTHVYRSIMHRLINTLKGIREYYTDYTNRNWLSRIVVSVGRDQYMFAQLWDALGALVADASLGLQVAAAGGQEMAAKALDRLQERQARYDDEEGRLRSRIEDLGGVEALLRDPGQLAQVATGLGVGDQLTLHKIQEALSLLEANRSEGVHSLIPHPDLRVLWRKCFASLQEVSWALWWAAFPTELARVPVEQLVIAALSSRLLDTRRRRAFERRVDVTATGRISVVDLRRTVAADADIRDVVVQLTERLSFDGDGDADTITIPAASGSPAQQSEIPSVPAASVKGGGQGGNGDASPPAPSSTDHTVSAGQPRPPLSPPASSLDAAPAAPYASLEPRCSLPPLDSDRFVGREEDARQVSERLMAGPSVLQHHHRGKSDTGSTRVGTGADSSGAGTVSPLSPLAQEEPSGHGGVPAVTGSVDSREQSLRINRPHAVCIVAEPGMGKSALAVAAARRLWEGGSLPGGAYYVDLQGADCRAEVVARFARALGVAKAEHGDAAGTAGVSLALQALAAKGALLLVLDGVDCLDDMYDNLGSDTYLVDAAVNVSGNKNGGAAAGAGAGAGAQDDVGMLESMLDAEPGAALSELLGVVPSARVLLTSTEPLELRSREVEYFWLGPLPEPAAVALVQDLARCLTWEEARQLAMACGMSTLALRLAASAVAAGAVTLRDAMARARNATALVASTPRVGSHGRTASGSGAVATPTGVGGLNHSVGATGSGPAPVSSPPGPYGAVRSGGGSMGPSILTPTTPRLLRSQSPLAVPQNRFRSTQTPTGRHIGGSSGLPTATPPPAYGLTQCLSDGSTAGDKSAVPDSPGRIGAVVSSNVGTPSSAQSPDTHGNIRYQRPTASFARSMSFLLRASQVSGGSASTGLSGGLMPPLLQQTFSTRGGTSGDASGRTYGSGAAVAAALLEALGEEHRTALVQLSIMPGSWDEDTASALLGKPPYAARALLDVLLGYSLIVCRGCSGSSIRGSGGLGAARGAYSQGCYSLMPGMLDAARAQLAELDMESRVALQCRFVGHVLSQFLRADRLYREGAVRAAMQLASEQRQDVQAMLLVAAKCSDSERMLWGTIGTARLPALATSSLFSALVLDISAEMDAFWRAVADAAAAAAAAPGRPTSGTEAGRYDALAALAARVLAQTLHKQARYEEAEVAWRGALLQSQRIHGSASLEAAACHSGLGLALSALRRDGEAEEQHAAALRLRKAVLGDRHADVAASLSDLARVMRHTGRYREAEAAYKKVLQVRRKLLGEEHPAVADTYISAGITAGLQKRHLEEEHFYRKALAIRQRILGPDHPEVAQAINNIGTALSSQGKHAAAEQVFRKALDIKRKVLGPNHQAVGTTLNNIARALRYQSKLAEAEVCCRQAIAVLEASLGVKHPSVTTAVSNLIQLLRVQGKDAEGAAVYQAYRPRRSKDHVAQVSEPLGDEGQAAVAAGPPPSEAALTSASGAAAAAAVTAASSPVRPGKPPLAPQGSRGHQQQVRAQQQKQEQLSQPDLRVQSSARARTPVPRPRPLDLHTSVTESQAASNIGGNGPVSSPAGVCAKGGPELDAGPPELNARLDASSLQRKALVEAARAVQLEMQGLEASSAQPRAVT</sequence>
<keyword evidence="6 10" id="KW-0802">TPR repeat</keyword>
<gene>
    <name evidence="13" type="ORF">Vafri_20122</name>
</gene>
<comment type="similarity">
    <text evidence="2">Belongs to the kinesin light chain family.</text>
</comment>
<evidence type="ECO:0000256" key="8">
    <source>
        <dbReference type="ARBA" id="ARBA00023175"/>
    </source>
</evidence>
<evidence type="ECO:0000256" key="4">
    <source>
        <dbReference type="ARBA" id="ARBA00022701"/>
    </source>
</evidence>
<dbReference type="SUPFAM" id="SSF48452">
    <property type="entry name" value="TPR-like"/>
    <property type="match status" value="2"/>
</dbReference>
<reference evidence="13" key="1">
    <citation type="journal article" date="2021" name="Proc. Natl. Acad. Sci. U.S.A.">
        <title>Three genomes in the algal genus Volvox reveal the fate of a haploid sex-determining region after a transition to homothallism.</title>
        <authorList>
            <person name="Yamamoto K."/>
            <person name="Hamaji T."/>
            <person name="Kawai-Toyooka H."/>
            <person name="Matsuzaki R."/>
            <person name="Takahashi F."/>
            <person name="Nishimura Y."/>
            <person name="Kawachi M."/>
            <person name="Noguchi H."/>
            <person name="Minakuchi Y."/>
            <person name="Umen J.G."/>
            <person name="Toyoda A."/>
            <person name="Nozaki H."/>
        </authorList>
    </citation>
    <scope>NUCLEOTIDE SEQUENCE</scope>
    <source>
        <strain evidence="13">NIES-3780</strain>
    </source>
</reference>
<dbReference type="GO" id="GO:0007018">
    <property type="term" value="P:microtubule-based movement"/>
    <property type="evidence" value="ECO:0007669"/>
    <property type="project" value="TreeGrafter"/>
</dbReference>
<evidence type="ECO:0000256" key="1">
    <source>
        <dbReference type="ARBA" id="ARBA00004245"/>
    </source>
</evidence>
<keyword evidence="4" id="KW-0493">Microtubule</keyword>
<evidence type="ECO:0000256" key="9">
    <source>
        <dbReference type="ARBA" id="ARBA00023212"/>
    </source>
</evidence>
<keyword evidence="8" id="KW-0505">Motor protein</keyword>
<evidence type="ECO:0000256" key="2">
    <source>
        <dbReference type="ARBA" id="ARBA00009622"/>
    </source>
</evidence>
<feature type="region of interest" description="Disordered" evidence="11">
    <location>
        <begin position="1813"/>
        <end position="1912"/>
    </location>
</feature>
<dbReference type="InterPro" id="IPR001660">
    <property type="entry name" value="SAM"/>
</dbReference>
<feature type="compositionally biased region" description="Polar residues" evidence="11">
    <location>
        <begin position="731"/>
        <end position="751"/>
    </location>
</feature>
<dbReference type="SUPFAM" id="SSF52540">
    <property type="entry name" value="P-loop containing nucleoside triphosphate hydrolases"/>
    <property type="match status" value="1"/>
</dbReference>
<comment type="caution">
    <text evidence="13">The sequence shown here is derived from an EMBL/GenBank/DDBJ whole genome shotgun (WGS) entry which is preliminary data.</text>
</comment>
<protein>
    <recommendedName>
        <fullName evidence="12">SAM domain-containing protein</fullName>
    </recommendedName>
</protein>
<evidence type="ECO:0000313" key="14">
    <source>
        <dbReference type="Proteomes" id="UP000747399"/>
    </source>
</evidence>
<comment type="subcellular location">
    <subcellularLocation>
        <location evidence="1">Cytoplasm</location>
        <location evidence="1">Cytoskeleton</location>
    </subcellularLocation>
</comment>
<evidence type="ECO:0000313" key="13">
    <source>
        <dbReference type="EMBL" id="GIL66630.1"/>
    </source>
</evidence>
<feature type="region of interest" description="Disordered" evidence="11">
    <location>
        <begin position="608"/>
        <end position="699"/>
    </location>
</feature>
<dbReference type="Gene3D" id="1.25.40.10">
    <property type="entry name" value="Tetratricopeptide repeat domain"/>
    <property type="match status" value="2"/>
</dbReference>
<dbReference type="InterPro" id="IPR027417">
    <property type="entry name" value="P-loop_NTPase"/>
</dbReference>
<feature type="region of interest" description="Disordered" evidence="11">
    <location>
        <begin position="198"/>
        <end position="271"/>
    </location>
</feature>
<evidence type="ECO:0000256" key="7">
    <source>
        <dbReference type="ARBA" id="ARBA00023054"/>
    </source>
</evidence>
<keyword evidence="3" id="KW-0963">Cytoplasm</keyword>
<feature type="compositionally biased region" description="Low complexity" evidence="11">
    <location>
        <begin position="1834"/>
        <end position="1846"/>
    </location>
</feature>
<dbReference type="PROSITE" id="PS50105">
    <property type="entry name" value="SAM_DOMAIN"/>
    <property type="match status" value="1"/>
</dbReference>
<dbReference type="GO" id="GO:0007166">
    <property type="term" value="P:cell surface receptor signaling pathway"/>
    <property type="evidence" value="ECO:0007669"/>
    <property type="project" value="InterPro"/>
</dbReference>
<dbReference type="Pfam" id="PF13424">
    <property type="entry name" value="TPR_12"/>
    <property type="match status" value="2"/>
</dbReference>
<dbReference type="InterPro" id="IPR059179">
    <property type="entry name" value="MLKL-like_MCAfunc"/>
</dbReference>
<evidence type="ECO:0000256" key="11">
    <source>
        <dbReference type="SAM" id="MobiDB-lite"/>
    </source>
</evidence>
<evidence type="ECO:0000256" key="5">
    <source>
        <dbReference type="ARBA" id="ARBA00022737"/>
    </source>
</evidence>
<dbReference type="Proteomes" id="UP000747399">
    <property type="component" value="Unassembled WGS sequence"/>
</dbReference>
<dbReference type="Gene3D" id="3.40.50.300">
    <property type="entry name" value="P-loop containing nucleotide triphosphate hydrolases"/>
    <property type="match status" value="1"/>
</dbReference>
<dbReference type="EMBL" id="BNCO01000087">
    <property type="protein sequence ID" value="GIL66630.1"/>
    <property type="molecule type" value="Genomic_DNA"/>
</dbReference>
<accession>A0A8J4FCT7</accession>
<feature type="region of interest" description="Disordered" evidence="11">
    <location>
        <begin position="1120"/>
        <end position="1141"/>
    </location>
</feature>
<proteinExistence type="inferred from homology"/>
<dbReference type="InterPro" id="IPR003593">
    <property type="entry name" value="AAA+_ATPase"/>
</dbReference>
<dbReference type="InterPro" id="IPR019734">
    <property type="entry name" value="TPR_rpt"/>
</dbReference>
<dbReference type="PROSITE" id="PS50005">
    <property type="entry name" value="TPR"/>
    <property type="match status" value="1"/>
</dbReference>
<organism evidence="13 14">
    <name type="scientific">Volvox africanus</name>
    <dbReference type="NCBI Taxonomy" id="51714"/>
    <lineage>
        <taxon>Eukaryota</taxon>
        <taxon>Viridiplantae</taxon>
        <taxon>Chlorophyta</taxon>
        <taxon>core chlorophytes</taxon>
        <taxon>Chlorophyceae</taxon>
        <taxon>CS clade</taxon>
        <taxon>Chlamydomonadales</taxon>
        <taxon>Volvocaceae</taxon>
        <taxon>Volvox</taxon>
    </lineage>
</organism>
<dbReference type="SMART" id="SM00028">
    <property type="entry name" value="TPR"/>
    <property type="match status" value="6"/>
</dbReference>